<dbReference type="RefSeq" id="WP_168993006.1">
    <property type="nucleotide sequence ID" value="NZ_JABBMI010000064.1"/>
</dbReference>
<keyword evidence="3" id="KW-1185">Reference proteome</keyword>
<evidence type="ECO:0000313" key="3">
    <source>
        <dbReference type="Proteomes" id="UP000538955"/>
    </source>
</evidence>
<dbReference type="Proteomes" id="UP000538955">
    <property type="component" value="Unassembled WGS sequence"/>
</dbReference>
<keyword evidence="1" id="KW-0812">Transmembrane</keyword>
<keyword evidence="1" id="KW-1133">Transmembrane helix</keyword>
<comment type="caution">
    <text evidence="2">The sequence shown here is derived from an EMBL/GenBank/DDBJ whole genome shotgun (WGS) entry which is preliminary data.</text>
</comment>
<evidence type="ECO:0008006" key="4">
    <source>
        <dbReference type="Google" id="ProtNLM"/>
    </source>
</evidence>
<evidence type="ECO:0000256" key="1">
    <source>
        <dbReference type="SAM" id="Phobius"/>
    </source>
</evidence>
<keyword evidence="1" id="KW-0472">Membrane</keyword>
<dbReference type="EMBL" id="JABBMI010000064">
    <property type="protein sequence ID" value="NMK54653.1"/>
    <property type="molecule type" value="Genomic_DNA"/>
</dbReference>
<protein>
    <recommendedName>
        <fullName evidence="4">Transcriptional regulator</fullName>
    </recommendedName>
</protein>
<name>A0ABX1SUS1_STACP</name>
<accession>A0ABX1SUS1</accession>
<evidence type="ECO:0000313" key="2">
    <source>
        <dbReference type="EMBL" id="NMK54653.1"/>
    </source>
</evidence>
<gene>
    <name evidence="2" type="ORF">HHM24_07955</name>
</gene>
<reference evidence="2 3" key="1">
    <citation type="submission" date="2020-04" db="EMBL/GenBank/DDBJ databases">
        <title>The Epidemiology and Molecular Characteristics of Linezolid-Resistant Staphylococcus capitis in Huashan Hospital, Shanghai.</title>
        <authorList>
            <person name="Ding L."/>
            <person name="Li P."/>
            <person name="Yang Y."/>
            <person name="Lin D."/>
            <person name="Xu X."/>
        </authorList>
    </citation>
    <scope>NUCLEOTIDE SEQUENCE [LARGE SCALE GENOMIC DNA]</scope>
    <source>
        <strain evidence="2 3">17-84</strain>
    </source>
</reference>
<proteinExistence type="predicted"/>
<feature type="transmembrane region" description="Helical" evidence="1">
    <location>
        <begin position="108"/>
        <end position="127"/>
    </location>
</feature>
<feature type="transmembrane region" description="Helical" evidence="1">
    <location>
        <begin position="58"/>
        <end position="76"/>
    </location>
</feature>
<organism evidence="2 3">
    <name type="scientific">Staphylococcus capitis</name>
    <dbReference type="NCBI Taxonomy" id="29388"/>
    <lineage>
        <taxon>Bacteria</taxon>
        <taxon>Bacillati</taxon>
        <taxon>Bacillota</taxon>
        <taxon>Bacilli</taxon>
        <taxon>Bacillales</taxon>
        <taxon>Staphylococcaceae</taxon>
        <taxon>Staphylococcus</taxon>
    </lineage>
</organism>
<sequence>MIKVKGVKDEIEVTPHMKRQLEKSSKQSTWVSKITSVLLTCIIFLSILQIYSTRIDTLIAYFIIAMDLLIIMIHLTHNEHTRDIFKQALIEEERYQEAKNVKVVYNKYDIAIICFVVIQIVMQVLILSL</sequence>
<feature type="transmembrane region" description="Helical" evidence="1">
    <location>
        <begin position="30"/>
        <end position="52"/>
    </location>
</feature>